<protein>
    <submittedName>
        <fullName evidence="1">Uncharacterized protein</fullName>
    </submittedName>
</protein>
<organism evidence="1 2">
    <name type="scientific">Aerophobetes bacterium</name>
    <dbReference type="NCBI Taxonomy" id="2030807"/>
    <lineage>
        <taxon>Bacteria</taxon>
        <taxon>Candidatus Aerophobota</taxon>
    </lineage>
</organism>
<evidence type="ECO:0000313" key="1">
    <source>
        <dbReference type="EMBL" id="RLE08656.1"/>
    </source>
</evidence>
<comment type="caution">
    <text evidence="1">The sequence shown here is derived from an EMBL/GenBank/DDBJ whole genome shotgun (WGS) entry which is preliminary data.</text>
</comment>
<accession>A0A662D6Y4</accession>
<dbReference type="AlphaFoldDB" id="A0A662D6Y4"/>
<dbReference type="Proteomes" id="UP000277457">
    <property type="component" value="Unassembled WGS sequence"/>
</dbReference>
<name>A0A662D6Y4_UNCAE</name>
<sequence>MKIDKRKLLRRIIRQDLREKISLEEIRLYLLLIISVDQVNGVGRLSRESLERYLGHRLQNKQLEETARTFQRLHLAEIDYSPEKREIGFRLFGQ</sequence>
<gene>
    <name evidence="1" type="ORF">DRZ78_00670</name>
</gene>
<evidence type="ECO:0000313" key="2">
    <source>
        <dbReference type="Proteomes" id="UP000277457"/>
    </source>
</evidence>
<reference evidence="1 2" key="1">
    <citation type="submission" date="2018-06" db="EMBL/GenBank/DDBJ databases">
        <title>Extensive metabolic versatility and redundancy in microbially diverse, dynamic hydrothermal sediments.</title>
        <authorList>
            <person name="Dombrowski N."/>
            <person name="Teske A."/>
            <person name="Baker B.J."/>
        </authorList>
    </citation>
    <scope>NUCLEOTIDE SEQUENCE [LARGE SCALE GENOMIC DNA]</scope>
    <source>
        <strain evidence="1">B7_G13</strain>
    </source>
</reference>
<dbReference type="EMBL" id="QMPY01000013">
    <property type="protein sequence ID" value="RLE08656.1"/>
    <property type="molecule type" value="Genomic_DNA"/>
</dbReference>
<proteinExistence type="predicted"/>